<evidence type="ECO:0008006" key="4">
    <source>
        <dbReference type="Google" id="ProtNLM"/>
    </source>
</evidence>
<feature type="transmembrane region" description="Helical" evidence="1">
    <location>
        <begin position="12"/>
        <end position="35"/>
    </location>
</feature>
<accession>A0ABQ3MT58</accession>
<evidence type="ECO:0000313" key="2">
    <source>
        <dbReference type="EMBL" id="GHH57668.1"/>
    </source>
</evidence>
<name>A0ABQ3MT58_9PSEU</name>
<sequence>MLRHSWWHVSYYGHLLLLALLAAARFVFFGLAVLAHRMHTDVAAHGQVVADTLSATSYTDRVRPRSDRYARMAYFLLHPRTTEHKETS</sequence>
<proteinExistence type="predicted"/>
<protein>
    <recommendedName>
        <fullName evidence="4">Secreted protein</fullName>
    </recommendedName>
</protein>
<comment type="caution">
    <text evidence="2">The sequence shown here is derived from an EMBL/GenBank/DDBJ whole genome shotgun (WGS) entry which is preliminary data.</text>
</comment>
<keyword evidence="1" id="KW-0472">Membrane</keyword>
<evidence type="ECO:0000256" key="1">
    <source>
        <dbReference type="SAM" id="Phobius"/>
    </source>
</evidence>
<keyword evidence="1" id="KW-1133">Transmembrane helix</keyword>
<dbReference type="Proteomes" id="UP000605568">
    <property type="component" value="Unassembled WGS sequence"/>
</dbReference>
<dbReference type="EMBL" id="BNAR01000018">
    <property type="protein sequence ID" value="GHH57668.1"/>
    <property type="molecule type" value="Genomic_DNA"/>
</dbReference>
<organism evidence="2 3">
    <name type="scientific">Lentzea cavernae</name>
    <dbReference type="NCBI Taxonomy" id="2020703"/>
    <lineage>
        <taxon>Bacteria</taxon>
        <taxon>Bacillati</taxon>
        <taxon>Actinomycetota</taxon>
        <taxon>Actinomycetes</taxon>
        <taxon>Pseudonocardiales</taxon>
        <taxon>Pseudonocardiaceae</taxon>
        <taxon>Lentzea</taxon>
    </lineage>
</organism>
<evidence type="ECO:0000313" key="3">
    <source>
        <dbReference type="Proteomes" id="UP000605568"/>
    </source>
</evidence>
<keyword evidence="3" id="KW-1185">Reference proteome</keyword>
<reference evidence="3" key="1">
    <citation type="journal article" date="2019" name="Int. J. Syst. Evol. Microbiol.">
        <title>The Global Catalogue of Microorganisms (GCM) 10K type strain sequencing project: providing services to taxonomists for standard genome sequencing and annotation.</title>
        <authorList>
            <consortium name="The Broad Institute Genomics Platform"/>
            <consortium name="The Broad Institute Genome Sequencing Center for Infectious Disease"/>
            <person name="Wu L."/>
            <person name="Ma J."/>
        </authorList>
    </citation>
    <scope>NUCLEOTIDE SEQUENCE [LARGE SCALE GENOMIC DNA]</scope>
    <source>
        <strain evidence="3">CGMCC 4.7367</strain>
    </source>
</reference>
<gene>
    <name evidence="2" type="ORF">GCM10017774_77580</name>
</gene>
<keyword evidence="1" id="KW-0812">Transmembrane</keyword>